<keyword evidence="1 4" id="KW-0378">Hydrolase</keyword>
<evidence type="ECO:0000313" key="5">
    <source>
        <dbReference type="EMBL" id="GMM48029.1"/>
    </source>
</evidence>
<evidence type="ECO:0000256" key="2">
    <source>
        <dbReference type="ARBA" id="ARBA00023149"/>
    </source>
</evidence>
<sequence>MPTNKKYFELIILGCSGGPLSGKTCSFLLKPTDVAYVDYIETNNGPKNYPLLAIDAGTGLTSIFDILDNEEKNKLDYLKSSFLVELYPKTFDNMDKLVNCMSKFICTDNMDIKIPFSNIKQSLLDNCVDLDESTGSLTNFQIAHRILNSINGYFITHSHLDHVSSLVINSPAFKKPKKVFGISETMTSIRNNLFNDSVWPDLVSLGLISLNILEENVIHNDLSDRYALSLFKVSHGMHLINNDRYFSTAFLIKDKLHDYNVLFFGDVESDLSSNTNYNSIIWNNVSHLINEDKLNTCIIECSTTDMPPPLFGHLTPSNLIYEMLNLRKICIDLKNKHPGKQIDQTLPYDDDYYKSSIFQPLKDLNVIIIHVKETLEDINPRQLILSKLNELNTVHNLGINFSIALSGISLIV</sequence>
<dbReference type="GO" id="GO:0006198">
    <property type="term" value="P:cAMP catabolic process"/>
    <property type="evidence" value="ECO:0007669"/>
    <property type="project" value="UniProtKB-UniRule"/>
</dbReference>
<dbReference type="PANTHER" id="PTHR28283:SF1">
    <property type="entry name" value="3',5'-CYCLIC-NUCLEOTIDE PHOSPHODIESTERASE 1"/>
    <property type="match status" value="1"/>
</dbReference>
<dbReference type="PRINTS" id="PR00388">
    <property type="entry name" value="PDIESTERASE2"/>
</dbReference>
<dbReference type="InterPro" id="IPR000396">
    <property type="entry name" value="Pdiesterase2"/>
</dbReference>
<dbReference type="SUPFAM" id="SSF56281">
    <property type="entry name" value="Metallo-hydrolase/oxidoreductase"/>
    <property type="match status" value="1"/>
</dbReference>
<dbReference type="InterPro" id="IPR024225">
    <property type="entry name" value="cAMP-PdiesteraseII_CS"/>
</dbReference>
<organism evidence="5 6">
    <name type="scientific">Pichia kluyveri</name>
    <name type="common">Yeast</name>
    <dbReference type="NCBI Taxonomy" id="36015"/>
    <lineage>
        <taxon>Eukaryota</taxon>
        <taxon>Fungi</taxon>
        <taxon>Dikarya</taxon>
        <taxon>Ascomycota</taxon>
        <taxon>Saccharomycotina</taxon>
        <taxon>Pichiomycetes</taxon>
        <taxon>Pichiales</taxon>
        <taxon>Pichiaceae</taxon>
        <taxon>Pichia</taxon>
    </lineage>
</organism>
<evidence type="ECO:0000313" key="6">
    <source>
        <dbReference type="Proteomes" id="UP001378960"/>
    </source>
</evidence>
<proteinExistence type="inferred from homology"/>
<dbReference type="InterPro" id="IPR036866">
    <property type="entry name" value="RibonucZ/Hydroxyglut_hydro"/>
</dbReference>
<dbReference type="PROSITE" id="PS00607">
    <property type="entry name" value="PDEASE_II"/>
    <property type="match status" value="1"/>
</dbReference>
<dbReference type="EMBL" id="BTGB01000009">
    <property type="protein sequence ID" value="GMM48029.1"/>
    <property type="molecule type" value="Genomic_DNA"/>
</dbReference>
<dbReference type="CDD" id="cd07735">
    <property type="entry name" value="class_II_PDE_MBL-fold"/>
    <property type="match status" value="1"/>
</dbReference>
<dbReference type="PIRSF" id="PIRSF000962">
    <property type="entry name" value="Cyc_nuc_PDEase"/>
    <property type="match status" value="1"/>
</dbReference>
<keyword evidence="2 4" id="KW-0114">cAMP</keyword>
<dbReference type="GO" id="GO:0004115">
    <property type="term" value="F:3',5'-cyclic-AMP phosphodiesterase activity"/>
    <property type="evidence" value="ECO:0007669"/>
    <property type="project" value="UniProtKB-UniRule"/>
</dbReference>
<name>A0AAV5R960_PICKL</name>
<protein>
    <submittedName>
        <fullName evidence="5">3',5'-cyclic-nucleotide phosphodiesterase</fullName>
    </submittedName>
</protein>
<dbReference type="GO" id="GO:1902660">
    <property type="term" value="P:negative regulation of glucose mediated signaling pathway"/>
    <property type="evidence" value="ECO:0007669"/>
    <property type="project" value="TreeGrafter"/>
</dbReference>
<evidence type="ECO:0000256" key="4">
    <source>
        <dbReference type="PIRNR" id="PIRNR000962"/>
    </source>
</evidence>
<dbReference type="Gene3D" id="3.60.15.10">
    <property type="entry name" value="Ribonuclease Z/Hydroxyacylglutathione hydrolase-like"/>
    <property type="match status" value="1"/>
</dbReference>
<evidence type="ECO:0000256" key="3">
    <source>
        <dbReference type="ARBA" id="ARBA00025762"/>
    </source>
</evidence>
<comment type="caution">
    <text evidence="5">The sequence shown here is derived from an EMBL/GenBank/DDBJ whole genome shotgun (WGS) entry which is preliminary data.</text>
</comment>
<keyword evidence="6" id="KW-1185">Reference proteome</keyword>
<dbReference type="Pfam" id="PF02112">
    <property type="entry name" value="PDEase_II"/>
    <property type="match status" value="1"/>
</dbReference>
<reference evidence="5 6" key="1">
    <citation type="journal article" date="2023" name="Elife">
        <title>Identification of key yeast species and microbe-microbe interactions impacting larval growth of Drosophila in the wild.</title>
        <authorList>
            <person name="Mure A."/>
            <person name="Sugiura Y."/>
            <person name="Maeda R."/>
            <person name="Honda K."/>
            <person name="Sakurai N."/>
            <person name="Takahashi Y."/>
            <person name="Watada M."/>
            <person name="Katoh T."/>
            <person name="Gotoh A."/>
            <person name="Gotoh Y."/>
            <person name="Taniguchi I."/>
            <person name="Nakamura K."/>
            <person name="Hayashi T."/>
            <person name="Katayama T."/>
            <person name="Uemura T."/>
            <person name="Hattori Y."/>
        </authorList>
    </citation>
    <scope>NUCLEOTIDE SEQUENCE [LARGE SCALE GENOMIC DNA]</scope>
    <source>
        <strain evidence="5 6">PK-24</strain>
    </source>
</reference>
<accession>A0AAV5R960</accession>
<evidence type="ECO:0000256" key="1">
    <source>
        <dbReference type="ARBA" id="ARBA00022801"/>
    </source>
</evidence>
<comment type="similarity">
    <text evidence="3 4">Belongs to the cyclic nucleotide phosphodiesterase class-II family.</text>
</comment>
<dbReference type="GO" id="GO:0047555">
    <property type="term" value="F:3',5'-cyclic-GMP phosphodiesterase activity"/>
    <property type="evidence" value="ECO:0007669"/>
    <property type="project" value="TreeGrafter"/>
</dbReference>
<dbReference type="AlphaFoldDB" id="A0AAV5R960"/>
<gene>
    <name evidence="5" type="ORF">DAPK24_046270</name>
</gene>
<dbReference type="PANTHER" id="PTHR28283">
    <property type="entry name" value="3',5'-CYCLIC-NUCLEOTIDE PHOSPHODIESTERASE 1"/>
    <property type="match status" value="1"/>
</dbReference>
<dbReference type="Proteomes" id="UP001378960">
    <property type="component" value="Unassembled WGS sequence"/>
</dbReference>